<gene>
    <name evidence="1" type="ORF">UV58_C0007G0038</name>
</gene>
<reference evidence="1 2" key="1">
    <citation type="journal article" date="2015" name="Nature">
        <title>rRNA introns, odd ribosomes, and small enigmatic genomes across a large radiation of phyla.</title>
        <authorList>
            <person name="Brown C.T."/>
            <person name="Hug L.A."/>
            <person name="Thomas B.C."/>
            <person name="Sharon I."/>
            <person name="Castelle C.J."/>
            <person name="Singh A."/>
            <person name="Wilkins M.J."/>
            <person name="Williams K.H."/>
            <person name="Banfield J.F."/>
        </authorList>
    </citation>
    <scope>NUCLEOTIDE SEQUENCE [LARGE SCALE GENOMIC DNA]</scope>
</reference>
<dbReference type="EMBL" id="LCFA01000007">
    <property type="protein sequence ID" value="KKS82687.1"/>
    <property type="molecule type" value="Genomic_DNA"/>
</dbReference>
<proteinExistence type="predicted"/>
<sequence length="138" mass="14989">MKLSLGHIHSTKFGGDGTPEAVPLLRDATGQEARAGPEGETSFPYGVKPDSINPSDLTTGQAKILAFCLPRSKLKALLWGPSERLDFKIKNSDFRQKMFELCLICTALYALAATRTITFLAPFSFRTLTASLTVAPEV</sequence>
<protein>
    <submittedName>
        <fullName evidence="1">Uncharacterized protein</fullName>
    </submittedName>
</protein>
<dbReference type="AlphaFoldDB" id="A0A0G1CAX6"/>
<evidence type="ECO:0000313" key="2">
    <source>
        <dbReference type="Proteomes" id="UP000034810"/>
    </source>
</evidence>
<dbReference type="Proteomes" id="UP000034810">
    <property type="component" value="Unassembled WGS sequence"/>
</dbReference>
<evidence type="ECO:0000313" key="1">
    <source>
        <dbReference type="EMBL" id="KKS82687.1"/>
    </source>
</evidence>
<accession>A0A0G1CAX6</accession>
<organism evidence="1 2">
    <name type="scientific">Candidatus Wolfebacteria bacterium GW2011_GWC1_43_10</name>
    <dbReference type="NCBI Taxonomy" id="1619011"/>
    <lineage>
        <taxon>Bacteria</taxon>
        <taxon>Candidatus Wolfeibacteriota</taxon>
    </lineage>
</organism>
<comment type="caution">
    <text evidence="1">The sequence shown here is derived from an EMBL/GenBank/DDBJ whole genome shotgun (WGS) entry which is preliminary data.</text>
</comment>
<name>A0A0G1CAX6_9BACT</name>